<reference evidence="1 2" key="1">
    <citation type="journal article" date="2007" name="Nature">
        <title>Evolution of genes and genomes on the Drosophila phylogeny.</title>
        <authorList>
            <consortium name="Drosophila 12 Genomes Consortium"/>
            <person name="Clark A.G."/>
            <person name="Eisen M.B."/>
            <person name="Smith D.R."/>
            <person name="Bergman C.M."/>
            <person name="Oliver B."/>
            <person name="Markow T.A."/>
            <person name="Kaufman T.C."/>
            <person name="Kellis M."/>
            <person name="Gelbart W."/>
            <person name="Iyer V.N."/>
            <person name="Pollard D.A."/>
            <person name="Sackton T.B."/>
            <person name="Larracuente A.M."/>
            <person name="Singh N.D."/>
            <person name="Abad J.P."/>
            <person name="Abt D.N."/>
            <person name="Adryan B."/>
            <person name="Aguade M."/>
            <person name="Akashi H."/>
            <person name="Anderson W.W."/>
            <person name="Aquadro C.F."/>
            <person name="Ardell D.H."/>
            <person name="Arguello R."/>
            <person name="Artieri C.G."/>
            <person name="Barbash D.A."/>
            <person name="Barker D."/>
            <person name="Barsanti P."/>
            <person name="Batterham P."/>
            <person name="Batzoglou S."/>
            <person name="Begun D."/>
            <person name="Bhutkar A."/>
            <person name="Blanco E."/>
            <person name="Bosak S.A."/>
            <person name="Bradley R.K."/>
            <person name="Brand A.D."/>
            <person name="Brent M.R."/>
            <person name="Brooks A.N."/>
            <person name="Brown R.H."/>
            <person name="Butlin R.K."/>
            <person name="Caggese C."/>
            <person name="Calvi B.R."/>
            <person name="Bernardo de Carvalho A."/>
            <person name="Caspi A."/>
            <person name="Castrezana S."/>
            <person name="Celniker S.E."/>
            <person name="Chang J.L."/>
            <person name="Chapple C."/>
            <person name="Chatterji S."/>
            <person name="Chinwalla A."/>
            <person name="Civetta A."/>
            <person name="Clifton S.W."/>
            <person name="Comeron J.M."/>
            <person name="Costello J.C."/>
            <person name="Coyne J.A."/>
            <person name="Daub J."/>
            <person name="David R.G."/>
            <person name="Delcher A.L."/>
            <person name="Delehaunty K."/>
            <person name="Do C.B."/>
            <person name="Ebling H."/>
            <person name="Edwards K."/>
            <person name="Eickbush T."/>
            <person name="Evans J.D."/>
            <person name="Filipski A."/>
            <person name="Findeiss S."/>
            <person name="Freyhult E."/>
            <person name="Fulton L."/>
            <person name="Fulton R."/>
            <person name="Garcia A.C."/>
            <person name="Gardiner A."/>
            <person name="Garfield D.A."/>
            <person name="Garvin B.E."/>
            <person name="Gibson G."/>
            <person name="Gilbert D."/>
            <person name="Gnerre S."/>
            <person name="Godfrey J."/>
            <person name="Good R."/>
            <person name="Gotea V."/>
            <person name="Gravely B."/>
            <person name="Greenberg A.J."/>
            <person name="Griffiths-Jones S."/>
            <person name="Gross S."/>
            <person name="Guigo R."/>
            <person name="Gustafson E.A."/>
            <person name="Haerty W."/>
            <person name="Hahn M.W."/>
            <person name="Halligan D.L."/>
            <person name="Halpern A.L."/>
            <person name="Halter G.M."/>
            <person name="Han M.V."/>
            <person name="Heger A."/>
            <person name="Hillier L."/>
            <person name="Hinrichs A.S."/>
            <person name="Holmes I."/>
            <person name="Hoskins R.A."/>
            <person name="Hubisz M.J."/>
            <person name="Hultmark D."/>
            <person name="Huntley M.A."/>
            <person name="Jaffe D.B."/>
            <person name="Jagadeeshan S."/>
            <person name="Jeck W.R."/>
            <person name="Johnson J."/>
            <person name="Jones C.D."/>
            <person name="Jordan W.C."/>
            <person name="Karpen G.H."/>
            <person name="Kataoka E."/>
            <person name="Keightley P.D."/>
            <person name="Kheradpour P."/>
            <person name="Kirkness E.F."/>
            <person name="Koerich L.B."/>
            <person name="Kristiansen K."/>
            <person name="Kudrna D."/>
            <person name="Kulathinal R.J."/>
            <person name="Kumar S."/>
            <person name="Kwok R."/>
            <person name="Lander E."/>
            <person name="Langley C.H."/>
            <person name="Lapoint R."/>
            <person name="Lazzaro B.P."/>
            <person name="Lee S.J."/>
            <person name="Levesque L."/>
            <person name="Li R."/>
            <person name="Lin C.F."/>
            <person name="Lin M.F."/>
            <person name="Lindblad-Toh K."/>
            <person name="Llopart A."/>
            <person name="Long M."/>
            <person name="Low L."/>
            <person name="Lozovsky E."/>
            <person name="Lu J."/>
            <person name="Luo M."/>
            <person name="Machado C.A."/>
            <person name="Makalowski W."/>
            <person name="Marzo M."/>
            <person name="Matsuda M."/>
            <person name="Matzkin L."/>
            <person name="McAllister B."/>
            <person name="McBride C.S."/>
            <person name="McKernan B."/>
            <person name="McKernan K."/>
            <person name="Mendez-Lago M."/>
            <person name="Minx P."/>
            <person name="Mollenhauer M.U."/>
            <person name="Montooth K."/>
            <person name="Mount S.M."/>
            <person name="Mu X."/>
            <person name="Myers E."/>
            <person name="Negre B."/>
            <person name="Newfeld S."/>
            <person name="Nielsen R."/>
            <person name="Noor M.A."/>
            <person name="O'Grady P."/>
            <person name="Pachter L."/>
            <person name="Papaceit M."/>
            <person name="Parisi M.J."/>
            <person name="Parisi M."/>
            <person name="Parts L."/>
            <person name="Pedersen J.S."/>
            <person name="Pesole G."/>
            <person name="Phillippy A.M."/>
            <person name="Ponting C.P."/>
            <person name="Pop M."/>
            <person name="Porcelli D."/>
            <person name="Powell J.R."/>
            <person name="Prohaska S."/>
            <person name="Pruitt K."/>
            <person name="Puig M."/>
            <person name="Quesneville H."/>
            <person name="Ram K.R."/>
            <person name="Rand D."/>
            <person name="Rasmussen M.D."/>
            <person name="Reed L.K."/>
            <person name="Reenan R."/>
            <person name="Reily A."/>
            <person name="Remington K.A."/>
            <person name="Rieger T.T."/>
            <person name="Ritchie M.G."/>
            <person name="Robin C."/>
            <person name="Rogers Y.H."/>
            <person name="Rohde C."/>
            <person name="Rozas J."/>
            <person name="Rubenfield M.J."/>
            <person name="Ruiz A."/>
            <person name="Russo S."/>
            <person name="Salzberg S.L."/>
            <person name="Sanchez-Gracia A."/>
            <person name="Saranga D.J."/>
            <person name="Sato H."/>
            <person name="Schaeffer S.W."/>
            <person name="Schatz M.C."/>
            <person name="Schlenke T."/>
            <person name="Schwartz R."/>
            <person name="Segarra C."/>
            <person name="Singh R.S."/>
            <person name="Sirot L."/>
            <person name="Sirota M."/>
            <person name="Sisneros N.B."/>
            <person name="Smith C.D."/>
            <person name="Smith T.F."/>
            <person name="Spieth J."/>
            <person name="Stage D.E."/>
            <person name="Stark A."/>
            <person name="Stephan W."/>
            <person name="Strausberg R.L."/>
            <person name="Strempel S."/>
            <person name="Sturgill D."/>
            <person name="Sutton G."/>
            <person name="Sutton G.G."/>
            <person name="Tao W."/>
            <person name="Teichmann S."/>
            <person name="Tobari Y.N."/>
            <person name="Tomimura Y."/>
            <person name="Tsolas J.M."/>
            <person name="Valente V.L."/>
            <person name="Venter E."/>
            <person name="Venter J.C."/>
            <person name="Vicario S."/>
            <person name="Vieira F.G."/>
            <person name="Vilella A.J."/>
            <person name="Villasante A."/>
            <person name="Walenz B."/>
            <person name="Wang J."/>
            <person name="Wasserman M."/>
            <person name="Watts T."/>
            <person name="Wilson D."/>
            <person name="Wilson R.K."/>
            <person name="Wing R.A."/>
            <person name="Wolfner M.F."/>
            <person name="Wong A."/>
            <person name="Wong G.K."/>
            <person name="Wu C.I."/>
            <person name="Wu G."/>
            <person name="Yamamoto D."/>
            <person name="Yang H.P."/>
            <person name="Yang S.P."/>
            <person name="Yorke J.A."/>
            <person name="Yoshida K."/>
            <person name="Zdobnov E."/>
            <person name="Zhang P."/>
            <person name="Zhang Y."/>
            <person name="Zimin A.V."/>
            <person name="Baldwin J."/>
            <person name="Abdouelleil A."/>
            <person name="Abdulkadir J."/>
            <person name="Abebe A."/>
            <person name="Abera B."/>
            <person name="Abreu J."/>
            <person name="Acer S.C."/>
            <person name="Aftuck L."/>
            <person name="Alexander A."/>
            <person name="An P."/>
            <person name="Anderson E."/>
            <person name="Anderson S."/>
            <person name="Arachi H."/>
            <person name="Azer M."/>
            <person name="Bachantsang P."/>
            <person name="Barry A."/>
            <person name="Bayul T."/>
            <person name="Berlin A."/>
            <person name="Bessette D."/>
            <person name="Bloom T."/>
            <person name="Blye J."/>
            <person name="Boguslavskiy L."/>
            <person name="Bonnet C."/>
            <person name="Boukhgalter B."/>
            <person name="Bourzgui I."/>
            <person name="Brown A."/>
            <person name="Cahill P."/>
            <person name="Channer S."/>
            <person name="Cheshatsang Y."/>
            <person name="Chuda L."/>
            <person name="Citroen M."/>
            <person name="Collymore A."/>
            <person name="Cooke P."/>
            <person name="Costello M."/>
            <person name="D'Aco K."/>
            <person name="Daza R."/>
            <person name="De Haan G."/>
            <person name="DeGray S."/>
            <person name="DeMaso C."/>
            <person name="Dhargay N."/>
            <person name="Dooley K."/>
            <person name="Dooley E."/>
            <person name="Doricent M."/>
            <person name="Dorje P."/>
            <person name="Dorjee K."/>
            <person name="Dupes A."/>
            <person name="Elong R."/>
            <person name="Falk J."/>
            <person name="Farina A."/>
            <person name="Faro S."/>
            <person name="Ferguson D."/>
            <person name="Fisher S."/>
            <person name="Foley C.D."/>
            <person name="Franke A."/>
            <person name="Friedrich D."/>
            <person name="Gadbois L."/>
            <person name="Gearin G."/>
            <person name="Gearin C.R."/>
            <person name="Giannoukos G."/>
            <person name="Goode T."/>
            <person name="Graham J."/>
            <person name="Grandbois E."/>
            <person name="Grewal S."/>
            <person name="Gyaltsen K."/>
            <person name="Hafez N."/>
            <person name="Hagos B."/>
            <person name="Hall J."/>
            <person name="Henson C."/>
            <person name="Hollinger A."/>
            <person name="Honan T."/>
            <person name="Huard M.D."/>
            <person name="Hughes L."/>
            <person name="Hurhula B."/>
            <person name="Husby M.E."/>
            <person name="Kamat A."/>
            <person name="Kanga B."/>
            <person name="Kashin S."/>
            <person name="Khazanovich D."/>
            <person name="Kisner P."/>
            <person name="Lance K."/>
            <person name="Lara M."/>
            <person name="Lee W."/>
            <person name="Lennon N."/>
            <person name="Letendre F."/>
            <person name="LeVine R."/>
            <person name="Lipovsky A."/>
            <person name="Liu X."/>
            <person name="Liu J."/>
            <person name="Liu S."/>
            <person name="Lokyitsang T."/>
            <person name="Lokyitsang Y."/>
            <person name="Lubonja R."/>
            <person name="Lui A."/>
            <person name="MacDonald P."/>
            <person name="Magnisalis V."/>
            <person name="Maru K."/>
            <person name="Matthews C."/>
            <person name="McCusker W."/>
            <person name="McDonough S."/>
            <person name="Mehta T."/>
            <person name="Meldrim J."/>
            <person name="Meneus L."/>
            <person name="Mihai O."/>
            <person name="Mihalev A."/>
            <person name="Mihova T."/>
            <person name="Mittelman R."/>
            <person name="Mlenga V."/>
            <person name="Montmayeur A."/>
            <person name="Mulrain L."/>
            <person name="Navidi A."/>
            <person name="Naylor J."/>
            <person name="Negash T."/>
            <person name="Nguyen T."/>
            <person name="Nguyen N."/>
            <person name="Nicol R."/>
            <person name="Norbu C."/>
            <person name="Norbu N."/>
            <person name="Novod N."/>
            <person name="O'Neill B."/>
            <person name="Osman S."/>
            <person name="Markiewicz E."/>
            <person name="Oyono O.L."/>
            <person name="Patti C."/>
            <person name="Phunkhang P."/>
            <person name="Pierre F."/>
            <person name="Priest M."/>
            <person name="Raghuraman S."/>
            <person name="Rege F."/>
            <person name="Reyes R."/>
            <person name="Rise C."/>
            <person name="Rogov P."/>
            <person name="Ross K."/>
            <person name="Ryan E."/>
            <person name="Settipalli S."/>
            <person name="Shea T."/>
            <person name="Sherpa N."/>
            <person name="Shi L."/>
            <person name="Shih D."/>
            <person name="Sparrow T."/>
            <person name="Spaulding J."/>
            <person name="Stalker J."/>
            <person name="Stange-Thomann N."/>
            <person name="Stavropoulos S."/>
            <person name="Stone C."/>
            <person name="Strader C."/>
            <person name="Tesfaye S."/>
            <person name="Thomson T."/>
            <person name="Thoulutsang Y."/>
            <person name="Thoulutsang D."/>
            <person name="Topham K."/>
            <person name="Topping I."/>
            <person name="Tsamla T."/>
            <person name="Vassiliev H."/>
            <person name="Vo A."/>
            <person name="Wangchuk T."/>
            <person name="Wangdi T."/>
            <person name="Weiand M."/>
            <person name="Wilkinson J."/>
            <person name="Wilson A."/>
            <person name="Yadav S."/>
            <person name="Young G."/>
            <person name="Yu Q."/>
            <person name="Zembek L."/>
            <person name="Zhong D."/>
            <person name="Zimmer A."/>
            <person name="Zwirko Z."/>
            <person name="Jaffe D.B."/>
            <person name="Alvarez P."/>
            <person name="Brockman W."/>
            <person name="Butler J."/>
            <person name="Chin C."/>
            <person name="Gnerre S."/>
            <person name="Grabherr M."/>
            <person name="Kleber M."/>
            <person name="Mauceli E."/>
            <person name="MacCallum I."/>
        </authorList>
    </citation>
    <scope>NUCLEOTIDE SEQUENCE [LARGE SCALE GENOMIC DNA]</scope>
    <source>
        <strain evidence="2">Tucson 14024-0371.13</strain>
    </source>
</reference>
<organism evidence="1 2">
    <name type="scientific">Drosophila ananassae</name>
    <name type="common">Fruit fly</name>
    <dbReference type="NCBI Taxonomy" id="7217"/>
    <lineage>
        <taxon>Eukaryota</taxon>
        <taxon>Metazoa</taxon>
        <taxon>Ecdysozoa</taxon>
        <taxon>Arthropoda</taxon>
        <taxon>Hexapoda</taxon>
        <taxon>Insecta</taxon>
        <taxon>Pterygota</taxon>
        <taxon>Neoptera</taxon>
        <taxon>Endopterygota</taxon>
        <taxon>Diptera</taxon>
        <taxon>Brachycera</taxon>
        <taxon>Muscomorpha</taxon>
        <taxon>Ephydroidea</taxon>
        <taxon>Drosophilidae</taxon>
        <taxon>Drosophila</taxon>
        <taxon>Sophophora</taxon>
    </lineage>
</organism>
<gene>
    <name evidence="1" type="primary">Dana\GF22588</name>
    <name evidence="1" type="synonym">dana_GLEANR_6545</name>
    <name evidence="1" type="ORF">GF22588</name>
</gene>
<protein>
    <submittedName>
        <fullName evidence="1">Uncharacterized protein</fullName>
    </submittedName>
</protein>
<dbReference type="AlphaFoldDB" id="B3MVY6"/>
<keyword evidence="2" id="KW-1185">Reference proteome</keyword>
<dbReference type="STRING" id="7217.B3MVY6"/>
<accession>B3MVY6</accession>
<dbReference type="PhylomeDB" id="B3MVY6"/>
<dbReference type="HOGENOM" id="CLU_128405_0_0_1"/>
<dbReference type="EMBL" id="CH902625">
    <property type="protein sequence ID" value="EDV35131.1"/>
    <property type="molecule type" value="Genomic_DNA"/>
</dbReference>
<dbReference type="InParanoid" id="B3MVY6"/>
<dbReference type="OMA" id="PCEPCID"/>
<evidence type="ECO:0000313" key="1">
    <source>
        <dbReference type="EMBL" id="EDV35131.1"/>
    </source>
</evidence>
<dbReference type="Proteomes" id="UP000007801">
    <property type="component" value="Unassembled WGS sequence"/>
</dbReference>
<proteinExistence type="predicted"/>
<sequence>MSSGFSFWNGQPVTSPVFPQMGDLLSPNSSGFQWPSGSGAAGPATAVGMSPSGARYFPGVGLGASPMQMQMAGMGDFRHLNCPTMAMGYFGQPQSQYEPCIENGEAFCAYNGMDMAMHMHGAGGMAGPGAGAGAKGDFW</sequence>
<name>B3MVY6_DROAN</name>
<evidence type="ECO:0000313" key="2">
    <source>
        <dbReference type="Proteomes" id="UP000007801"/>
    </source>
</evidence>
<dbReference type="OrthoDB" id="7839470at2759"/>